<dbReference type="EMBL" id="JAUUTY010001205">
    <property type="protein sequence ID" value="KAK1561278.1"/>
    <property type="molecule type" value="Genomic_DNA"/>
</dbReference>
<comment type="caution">
    <text evidence="3">The sequence shown here is derived from an EMBL/GenBank/DDBJ whole genome shotgun (WGS) entry which is preliminary data.</text>
</comment>
<feature type="compositionally biased region" description="Basic and acidic residues" evidence="1">
    <location>
        <begin position="210"/>
        <end position="220"/>
    </location>
</feature>
<feature type="region of interest" description="Disordered" evidence="1">
    <location>
        <begin position="33"/>
        <end position="104"/>
    </location>
</feature>
<dbReference type="SUPFAM" id="SSF54277">
    <property type="entry name" value="CAD &amp; PB1 domains"/>
    <property type="match status" value="1"/>
</dbReference>
<dbReference type="InterPro" id="IPR044835">
    <property type="entry name" value="ARF_plant"/>
</dbReference>
<evidence type="ECO:0000259" key="2">
    <source>
        <dbReference type="PROSITE" id="PS51745"/>
    </source>
</evidence>
<accession>A0AAD8PI81</accession>
<sequence>MRQEAPCTTCGGALHARLAPGVRAGGRWYRRGSAAQAGDGGAFEKWRGEWGVAQPRRHGRRQAARRRRKRRRSRVDEEEAEEARGGRDACGRWPNHGGAAEGAAEAKERRLGGLYDSAGAGVPADVLFTELWKACAGPLVNVPAVGERVFYPQGTSSRWKRRRTRSPSNGAPLYNLPWKIPCKVMNVELKAEQDTDEVYAQLTLLPEKKNENVSSEKEEVPAAPPAANERQPKDTFCRAGGVFLLVTSVLLLGCLHISQVHKQGIALGRSVDLARFTCYGELIAELDQMFDFHGELNGSGKNWMVVYTDTDGDMMLVGDDPWK</sequence>
<dbReference type="GO" id="GO:0006355">
    <property type="term" value="P:regulation of DNA-templated transcription"/>
    <property type="evidence" value="ECO:0007669"/>
    <property type="project" value="InterPro"/>
</dbReference>
<dbReference type="Proteomes" id="UP001231189">
    <property type="component" value="Unassembled WGS sequence"/>
</dbReference>
<dbReference type="GO" id="GO:0003677">
    <property type="term" value="F:DNA binding"/>
    <property type="evidence" value="ECO:0007669"/>
    <property type="project" value="InterPro"/>
</dbReference>
<dbReference type="AlphaFoldDB" id="A0AAD8PI81"/>
<feature type="compositionally biased region" description="Basic residues" evidence="1">
    <location>
        <begin position="55"/>
        <end position="73"/>
    </location>
</feature>
<evidence type="ECO:0000313" key="4">
    <source>
        <dbReference type="Proteomes" id="UP001231189"/>
    </source>
</evidence>
<evidence type="ECO:0000256" key="1">
    <source>
        <dbReference type="SAM" id="MobiDB-lite"/>
    </source>
</evidence>
<dbReference type="Gene3D" id="3.10.20.90">
    <property type="entry name" value="Phosphatidylinositol 3-kinase Catalytic Subunit, Chain A, domain 1"/>
    <property type="match status" value="1"/>
</dbReference>
<feature type="region of interest" description="Disordered" evidence="1">
    <location>
        <begin position="210"/>
        <end position="231"/>
    </location>
</feature>
<dbReference type="PROSITE" id="PS51745">
    <property type="entry name" value="PB1"/>
    <property type="match status" value="1"/>
</dbReference>
<dbReference type="GO" id="GO:0009725">
    <property type="term" value="P:response to hormone"/>
    <property type="evidence" value="ECO:0007669"/>
    <property type="project" value="InterPro"/>
</dbReference>
<protein>
    <recommendedName>
        <fullName evidence="2">PB1 domain-containing protein</fullName>
    </recommendedName>
</protein>
<dbReference type="InterPro" id="IPR053793">
    <property type="entry name" value="PB1-like"/>
</dbReference>
<name>A0AAD8PI81_LOLMU</name>
<reference evidence="3" key="1">
    <citation type="submission" date="2023-07" db="EMBL/GenBank/DDBJ databases">
        <title>A chromosome-level genome assembly of Lolium multiflorum.</title>
        <authorList>
            <person name="Chen Y."/>
            <person name="Copetti D."/>
            <person name="Kolliker R."/>
            <person name="Studer B."/>
        </authorList>
    </citation>
    <scope>NUCLEOTIDE SEQUENCE</scope>
    <source>
        <strain evidence="3">02402/16</strain>
        <tissue evidence="3">Leaf</tissue>
    </source>
</reference>
<gene>
    <name evidence="3" type="ORF">QYE76_037154</name>
</gene>
<feature type="domain" description="PB1" evidence="2">
    <location>
        <begin position="255"/>
        <end position="323"/>
    </location>
</feature>
<dbReference type="PANTHER" id="PTHR31384">
    <property type="entry name" value="AUXIN RESPONSE FACTOR 4-RELATED"/>
    <property type="match status" value="1"/>
</dbReference>
<keyword evidence="4" id="KW-1185">Reference proteome</keyword>
<proteinExistence type="predicted"/>
<organism evidence="3 4">
    <name type="scientific">Lolium multiflorum</name>
    <name type="common">Italian ryegrass</name>
    <name type="synonym">Lolium perenne subsp. multiflorum</name>
    <dbReference type="NCBI Taxonomy" id="4521"/>
    <lineage>
        <taxon>Eukaryota</taxon>
        <taxon>Viridiplantae</taxon>
        <taxon>Streptophyta</taxon>
        <taxon>Embryophyta</taxon>
        <taxon>Tracheophyta</taxon>
        <taxon>Spermatophyta</taxon>
        <taxon>Magnoliopsida</taxon>
        <taxon>Liliopsida</taxon>
        <taxon>Poales</taxon>
        <taxon>Poaceae</taxon>
        <taxon>BOP clade</taxon>
        <taxon>Pooideae</taxon>
        <taxon>Poodae</taxon>
        <taxon>Poeae</taxon>
        <taxon>Poeae Chloroplast Group 2 (Poeae type)</taxon>
        <taxon>Loliodinae</taxon>
        <taxon>Loliinae</taxon>
        <taxon>Lolium</taxon>
    </lineage>
</organism>
<evidence type="ECO:0000313" key="3">
    <source>
        <dbReference type="EMBL" id="KAK1561278.1"/>
    </source>
</evidence>
<dbReference type="PANTHER" id="PTHR31384:SF40">
    <property type="entry name" value="AUXIN RESPONSE FACTOR 24"/>
    <property type="match status" value="1"/>
</dbReference>